<organism evidence="2 3">
    <name type="scientific">Nocardioides psychrotolerans</name>
    <dbReference type="NCBI Taxonomy" id="1005945"/>
    <lineage>
        <taxon>Bacteria</taxon>
        <taxon>Bacillati</taxon>
        <taxon>Actinomycetota</taxon>
        <taxon>Actinomycetes</taxon>
        <taxon>Propionibacteriales</taxon>
        <taxon>Nocardioidaceae</taxon>
        <taxon>Nocardioides</taxon>
    </lineage>
</organism>
<gene>
    <name evidence="2" type="ORF">SAMN05216561_13320</name>
</gene>
<name>A0A1I3RIV8_9ACTN</name>
<accession>A0A1I3RIV8</accession>
<dbReference type="RefSeq" id="WP_091117661.1">
    <property type="nucleotide sequence ID" value="NZ_FOQG01000033.1"/>
</dbReference>
<evidence type="ECO:0000313" key="2">
    <source>
        <dbReference type="EMBL" id="SFJ46554.1"/>
    </source>
</evidence>
<dbReference type="InterPro" id="IPR046366">
    <property type="entry name" value="MPAB"/>
</dbReference>
<dbReference type="Proteomes" id="UP000198649">
    <property type="component" value="Unassembled WGS sequence"/>
</dbReference>
<evidence type="ECO:0000259" key="1">
    <source>
        <dbReference type="Pfam" id="PF09995"/>
    </source>
</evidence>
<proteinExistence type="predicted"/>
<protein>
    <recommendedName>
        <fullName evidence="1">ER-bound oxygenase mpaB/mpaB'/Rubber oxygenase catalytic domain-containing protein</fullName>
    </recommendedName>
</protein>
<feature type="domain" description="ER-bound oxygenase mpaB/mpaB'/Rubber oxygenase catalytic" evidence="1">
    <location>
        <begin position="79"/>
        <end position="235"/>
    </location>
</feature>
<dbReference type="AlphaFoldDB" id="A0A1I3RIV8"/>
<dbReference type="GO" id="GO:0016491">
    <property type="term" value="F:oxidoreductase activity"/>
    <property type="evidence" value="ECO:0007669"/>
    <property type="project" value="InterPro"/>
</dbReference>
<dbReference type="STRING" id="1005945.SAMN05216561_13320"/>
<reference evidence="2 3" key="1">
    <citation type="submission" date="2016-10" db="EMBL/GenBank/DDBJ databases">
        <authorList>
            <person name="de Groot N.N."/>
        </authorList>
    </citation>
    <scope>NUCLEOTIDE SEQUENCE [LARGE SCALE GENOMIC DNA]</scope>
    <source>
        <strain evidence="2 3">CGMCC 1.11156</strain>
    </source>
</reference>
<dbReference type="Pfam" id="PF09995">
    <property type="entry name" value="MPAB_Lcp_cat"/>
    <property type="match status" value="1"/>
</dbReference>
<dbReference type="EMBL" id="FOQG01000033">
    <property type="protein sequence ID" value="SFJ46554.1"/>
    <property type="molecule type" value="Genomic_DNA"/>
</dbReference>
<sequence length="280" mass="31441">RNAQLDPETDHAEIYRNLTLYEFPWDFNQSLGFALFRTYAVPSIGSLLDATGQFTGACQKRYDDTGILLEAPLVSGFASHDGKVAIKRINQMHRMYDISNDDLRYVLSTFVVVPKRWLDDYGWRRLSEGELRASVNYYRELGRHMAIKDVPETYDGFATLMDAYEAEHFAYDAGARRVADATLALMVSFYPRPAAKGVDVFSRALMDPPLLAAFRYDDPGPAARRASSAALRARARVLARAPSRRKPVYVHDLAKVTSYPDGFDLAAMGTFTPGCPVPHR</sequence>
<keyword evidence="3" id="KW-1185">Reference proteome</keyword>
<feature type="non-terminal residue" evidence="2">
    <location>
        <position position="1"/>
    </location>
</feature>
<dbReference type="InterPro" id="IPR018713">
    <property type="entry name" value="MPAB/Lcp_cat_dom"/>
</dbReference>
<dbReference type="PANTHER" id="PTHR36124:SF1">
    <property type="entry name" value="ER-BOUND OXYGENASE MPAB_MPAB'_RUBBER OXYGENASE CATALYTIC DOMAIN-CONTAINING PROTEIN"/>
    <property type="match status" value="1"/>
</dbReference>
<dbReference type="PANTHER" id="PTHR36124">
    <property type="match status" value="1"/>
</dbReference>
<evidence type="ECO:0000313" key="3">
    <source>
        <dbReference type="Proteomes" id="UP000198649"/>
    </source>
</evidence>